<keyword evidence="2" id="KW-1185">Reference proteome</keyword>
<dbReference type="OrthoDB" id="432381at2759"/>
<dbReference type="Proteomes" id="UP000184188">
    <property type="component" value="Unassembled WGS sequence"/>
</dbReference>
<evidence type="ECO:0000313" key="1">
    <source>
        <dbReference type="EMBL" id="OJJ51218.1"/>
    </source>
</evidence>
<accession>A0A1L9SVK8</accession>
<protein>
    <submittedName>
        <fullName evidence="1">Uncharacterized protein</fullName>
    </submittedName>
</protein>
<dbReference type="RefSeq" id="XP_022585728.1">
    <property type="nucleotide sequence ID" value="XM_022724441.1"/>
</dbReference>
<dbReference type="GO" id="GO:0016799">
    <property type="term" value="F:hydrolase activity, hydrolyzing N-glycosyl compounds"/>
    <property type="evidence" value="ECO:0007669"/>
    <property type="project" value="InterPro"/>
</dbReference>
<organism evidence="1 2">
    <name type="scientific">Penicilliopsis zonata CBS 506.65</name>
    <dbReference type="NCBI Taxonomy" id="1073090"/>
    <lineage>
        <taxon>Eukaryota</taxon>
        <taxon>Fungi</taxon>
        <taxon>Dikarya</taxon>
        <taxon>Ascomycota</taxon>
        <taxon>Pezizomycotina</taxon>
        <taxon>Eurotiomycetes</taxon>
        <taxon>Eurotiomycetidae</taxon>
        <taxon>Eurotiales</taxon>
        <taxon>Aspergillaceae</taxon>
        <taxon>Penicilliopsis</taxon>
    </lineage>
</organism>
<dbReference type="EMBL" id="KV878336">
    <property type="protein sequence ID" value="OJJ51218.1"/>
    <property type="molecule type" value="Genomic_DNA"/>
</dbReference>
<dbReference type="InterPro" id="IPR036452">
    <property type="entry name" value="Ribo_hydro-like"/>
</dbReference>
<sequence length="191" mass="21216">MTGAPNGFIPFLLALDSGMEVLVLTSSEWLYLSTTADTCNIWQRECAYHAVATPESGNLSCIPVYDGAIWPLINTNQRLRSWEAVHDVLAWQEDLAEENSTNKALGNNPTSRDPDRLVVAINLMADPEASKIVLNADFPEITVPGNMANQVMATRAFVDEVYTVKNPFTGLANKYYDVDFPFRDDPAAAWW</sequence>
<proteinExistence type="predicted"/>
<evidence type="ECO:0000313" key="2">
    <source>
        <dbReference type="Proteomes" id="UP000184188"/>
    </source>
</evidence>
<dbReference type="SUPFAM" id="SSF53590">
    <property type="entry name" value="Nucleoside hydrolase"/>
    <property type="match status" value="1"/>
</dbReference>
<gene>
    <name evidence="1" type="ORF">ASPZODRAFT_138325</name>
</gene>
<dbReference type="GeneID" id="34610906"/>
<name>A0A1L9SVK8_9EURO</name>
<dbReference type="Gene3D" id="3.90.245.10">
    <property type="entry name" value="Ribonucleoside hydrolase-like"/>
    <property type="match status" value="1"/>
</dbReference>
<dbReference type="AlphaFoldDB" id="A0A1L9SVK8"/>
<reference evidence="2" key="1">
    <citation type="journal article" date="2017" name="Genome Biol.">
        <title>Comparative genomics reveals high biological diversity and specific adaptations in the industrially and medically important fungal genus Aspergillus.</title>
        <authorList>
            <person name="de Vries R.P."/>
            <person name="Riley R."/>
            <person name="Wiebenga A."/>
            <person name="Aguilar-Osorio G."/>
            <person name="Amillis S."/>
            <person name="Uchima C.A."/>
            <person name="Anderluh G."/>
            <person name="Asadollahi M."/>
            <person name="Askin M."/>
            <person name="Barry K."/>
            <person name="Battaglia E."/>
            <person name="Bayram O."/>
            <person name="Benocci T."/>
            <person name="Braus-Stromeyer S.A."/>
            <person name="Caldana C."/>
            <person name="Canovas D."/>
            <person name="Cerqueira G.C."/>
            <person name="Chen F."/>
            <person name="Chen W."/>
            <person name="Choi C."/>
            <person name="Clum A."/>
            <person name="Dos Santos R.A."/>
            <person name="Damasio A.R."/>
            <person name="Diallinas G."/>
            <person name="Emri T."/>
            <person name="Fekete E."/>
            <person name="Flipphi M."/>
            <person name="Freyberg S."/>
            <person name="Gallo A."/>
            <person name="Gournas C."/>
            <person name="Habgood R."/>
            <person name="Hainaut M."/>
            <person name="Harispe M.L."/>
            <person name="Henrissat B."/>
            <person name="Hilden K.S."/>
            <person name="Hope R."/>
            <person name="Hossain A."/>
            <person name="Karabika E."/>
            <person name="Karaffa L."/>
            <person name="Karanyi Z."/>
            <person name="Krasevec N."/>
            <person name="Kuo A."/>
            <person name="Kusch H."/>
            <person name="LaButti K."/>
            <person name="Lagendijk E.L."/>
            <person name="Lapidus A."/>
            <person name="Levasseur A."/>
            <person name="Lindquist E."/>
            <person name="Lipzen A."/>
            <person name="Logrieco A.F."/>
            <person name="MacCabe A."/>
            <person name="Maekelae M.R."/>
            <person name="Malavazi I."/>
            <person name="Melin P."/>
            <person name="Meyer V."/>
            <person name="Mielnichuk N."/>
            <person name="Miskei M."/>
            <person name="Molnar A.P."/>
            <person name="Mule G."/>
            <person name="Ngan C.Y."/>
            <person name="Orejas M."/>
            <person name="Orosz E."/>
            <person name="Ouedraogo J.P."/>
            <person name="Overkamp K.M."/>
            <person name="Park H.-S."/>
            <person name="Perrone G."/>
            <person name="Piumi F."/>
            <person name="Punt P.J."/>
            <person name="Ram A.F."/>
            <person name="Ramon A."/>
            <person name="Rauscher S."/>
            <person name="Record E."/>
            <person name="Riano-Pachon D.M."/>
            <person name="Robert V."/>
            <person name="Roehrig J."/>
            <person name="Ruller R."/>
            <person name="Salamov A."/>
            <person name="Salih N.S."/>
            <person name="Samson R.A."/>
            <person name="Sandor E."/>
            <person name="Sanguinetti M."/>
            <person name="Schuetze T."/>
            <person name="Sepcic K."/>
            <person name="Shelest E."/>
            <person name="Sherlock G."/>
            <person name="Sophianopoulou V."/>
            <person name="Squina F.M."/>
            <person name="Sun H."/>
            <person name="Susca A."/>
            <person name="Todd R.B."/>
            <person name="Tsang A."/>
            <person name="Unkles S.E."/>
            <person name="van de Wiele N."/>
            <person name="van Rossen-Uffink D."/>
            <person name="Oliveira J.V."/>
            <person name="Vesth T.C."/>
            <person name="Visser J."/>
            <person name="Yu J.-H."/>
            <person name="Zhou M."/>
            <person name="Andersen M.R."/>
            <person name="Archer D.B."/>
            <person name="Baker S.E."/>
            <person name="Benoit I."/>
            <person name="Brakhage A.A."/>
            <person name="Braus G.H."/>
            <person name="Fischer R."/>
            <person name="Frisvad J.C."/>
            <person name="Goldman G.H."/>
            <person name="Houbraken J."/>
            <person name="Oakley B."/>
            <person name="Pocsi I."/>
            <person name="Scazzocchio C."/>
            <person name="Seiboth B."/>
            <person name="vanKuyk P.A."/>
            <person name="Wortman J."/>
            <person name="Dyer P.S."/>
            <person name="Grigoriev I.V."/>
        </authorList>
    </citation>
    <scope>NUCLEOTIDE SEQUENCE [LARGE SCALE GENOMIC DNA]</scope>
    <source>
        <strain evidence="2">CBS 506.65</strain>
    </source>
</reference>
<dbReference type="VEuPathDB" id="FungiDB:ASPZODRAFT_138325"/>